<reference evidence="2" key="1">
    <citation type="submission" date="2020-04" db="EMBL/GenBank/DDBJ databases">
        <authorList>
            <person name="Neveu A P."/>
        </authorList>
    </citation>
    <scope>NUCLEOTIDE SEQUENCE</scope>
    <source>
        <tissue evidence="2">Whole embryo</tissue>
    </source>
</reference>
<dbReference type="GO" id="GO:0000466">
    <property type="term" value="P:maturation of 5.8S rRNA from tricistronic rRNA transcript (SSU-rRNA, 5.8S rRNA, LSU-rRNA)"/>
    <property type="evidence" value="ECO:0007669"/>
    <property type="project" value="TreeGrafter"/>
</dbReference>
<dbReference type="SUPFAM" id="SSF48371">
    <property type="entry name" value="ARM repeat"/>
    <property type="match status" value="1"/>
</dbReference>
<proteinExistence type="evidence at transcript level"/>
<accession>A0A6F9DWI2</accession>
<dbReference type="InterPro" id="IPR016024">
    <property type="entry name" value="ARM-type_fold"/>
</dbReference>
<evidence type="ECO:0000259" key="1">
    <source>
        <dbReference type="Pfam" id="PF16201"/>
    </source>
</evidence>
<dbReference type="PANTHER" id="PTHR13500:SF0">
    <property type="entry name" value="NUCLEOLAR PRE-RIBOSOMAL-ASSOCIATED PROTEIN 1"/>
    <property type="match status" value="1"/>
</dbReference>
<sequence length="809" mass="91915">MSFVLQVLTTLFEKLNSVVSLDDDLIQAWNQFVKSALKYQIASSEVCDFLRQRICKFNIENTHKLLQPTTIFKMLTSHSSFLEVALSGNSEFSQAKTSLMQLLHSLVQRCDTSALQTADYHYLLAAYHATLSDADQCILQILLLYEANGVSTADCSPFLWGNTAVESYQARKNMGETLYRNPAPNKVLSCIDSEIMNNTLREFPIRRRLITLQQLREEPTKNQHYIEEVSDLRLTPRYDPQFLLSVFSTMLVPENLVDCRSFLRQGALSFLLLSLSSHCPMIRNLAAGCLARYYDLAEPLWFSEKNLTLYLLRCVRNAAQIEKGSFKKISTIMALYLSKMAEIMMQPAEHIYFALNRFLLVKPGLDLRHVPEFYVLFFSTDMEYKTERSWMLDLMAQGTRDMGDYHVTQSRQLLRILMTYYASPTSDNKTRAQVLQVLERCCAIRGAAFDLIFNHGLLPWLLNVVTQQNDSTATRDGGSDVSKRQDPTSGVVAIFKSLWCALDPERTHNVALVDEKQTPDTGISRSGNIPSVVSHSEEVEDIVADEQEEVSTIGVTRDFPKRFTPVSLRLARQLTNLSLELLSNLLRVSGADSAEFKRFDLSSDAVKPFIDVLHVLTLMFAYLRDKYGDDVIGSDVRISDRQAKVLFHVGELLEHNHADGIINCALVLLCWKHVGRSCLSTNPLQIITWTMRTIVTSQYIGKILGESVLWFKNWIKVLGETKDEPLADDHKVAVQRLLLQVSEFLCFNSSDITNFEDLYMLLLEATKCVGNLPVPAMPENETFRHLALSVTLDNQRKHLMSECLKSSHL</sequence>
<evidence type="ECO:0000313" key="2">
    <source>
        <dbReference type="EMBL" id="CAB3267531.1"/>
    </source>
</evidence>
<feature type="domain" description="URB1 C-terminal" evidence="1">
    <location>
        <begin position="268"/>
        <end position="460"/>
    </location>
</feature>
<organism evidence="2">
    <name type="scientific">Phallusia mammillata</name>
    <dbReference type="NCBI Taxonomy" id="59560"/>
    <lineage>
        <taxon>Eukaryota</taxon>
        <taxon>Metazoa</taxon>
        <taxon>Chordata</taxon>
        <taxon>Tunicata</taxon>
        <taxon>Ascidiacea</taxon>
        <taxon>Phlebobranchia</taxon>
        <taxon>Ascidiidae</taxon>
        <taxon>Phallusia</taxon>
    </lineage>
</organism>
<dbReference type="InterPro" id="IPR039844">
    <property type="entry name" value="URB1"/>
</dbReference>
<gene>
    <name evidence="2" type="primary">Urb1-001</name>
</gene>
<dbReference type="EMBL" id="LR791669">
    <property type="protein sequence ID" value="CAB3267531.1"/>
    <property type="molecule type" value="mRNA"/>
</dbReference>
<dbReference type="AlphaFoldDB" id="A0A6F9DWI2"/>
<dbReference type="PANTHER" id="PTHR13500">
    <property type="entry name" value="NUCLEOLAR PRERIBOSOMAL-ASSOCIATED PROTEIN 1"/>
    <property type="match status" value="1"/>
</dbReference>
<dbReference type="GO" id="GO:0000463">
    <property type="term" value="P:maturation of LSU-rRNA from tricistronic rRNA transcript (SSU-rRNA, 5.8S rRNA, LSU-rRNA)"/>
    <property type="evidence" value="ECO:0007669"/>
    <property type="project" value="TreeGrafter"/>
</dbReference>
<name>A0A6F9DWI2_9ASCI</name>
<dbReference type="Pfam" id="PF16201">
    <property type="entry name" value="NopRA1"/>
    <property type="match status" value="1"/>
</dbReference>
<protein>
    <submittedName>
        <fullName evidence="2">Nucleolar pre-ribosomal-associated protein 1</fullName>
    </submittedName>
</protein>
<dbReference type="InterPro" id="IPR032436">
    <property type="entry name" value="URB1_C"/>
</dbReference>
<dbReference type="GO" id="GO:0005730">
    <property type="term" value="C:nucleolus"/>
    <property type="evidence" value="ECO:0007669"/>
    <property type="project" value="TreeGrafter"/>
</dbReference>